<dbReference type="PANTHER" id="PTHR31973:SF184">
    <property type="entry name" value="OS02G0685500 PROTEIN"/>
    <property type="match status" value="1"/>
</dbReference>
<feature type="region of interest" description="Disordered" evidence="1">
    <location>
        <begin position="720"/>
        <end position="801"/>
    </location>
</feature>
<dbReference type="EMBL" id="AGNK02000027">
    <property type="status" value="NOT_ANNOTATED_CDS"/>
    <property type="molecule type" value="Genomic_DNA"/>
</dbReference>
<dbReference type="InterPro" id="IPR019557">
    <property type="entry name" value="AminoTfrase-like_pln_mobile"/>
</dbReference>
<dbReference type="HOGENOM" id="CLU_006767_3_0_1"/>
<evidence type="ECO:0000313" key="4">
    <source>
        <dbReference type="Proteomes" id="UP000004995"/>
    </source>
</evidence>
<accession>K3Z0Q7</accession>
<feature type="compositionally biased region" description="Acidic residues" evidence="1">
    <location>
        <begin position="771"/>
        <end position="790"/>
    </location>
</feature>
<organism evidence="3 4">
    <name type="scientific">Setaria italica</name>
    <name type="common">Foxtail millet</name>
    <name type="synonym">Panicum italicum</name>
    <dbReference type="NCBI Taxonomy" id="4555"/>
    <lineage>
        <taxon>Eukaryota</taxon>
        <taxon>Viridiplantae</taxon>
        <taxon>Streptophyta</taxon>
        <taxon>Embryophyta</taxon>
        <taxon>Tracheophyta</taxon>
        <taxon>Spermatophyta</taxon>
        <taxon>Magnoliopsida</taxon>
        <taxon>Liliopsida</taxon>
        <taxon>Poales</taxon>
        <taxon>Poaceae</taxon>
        <taxon>PACMAD clade</taxon>
        <taxon>Panicoideae</taxon>
        <taxon>Panicodae</taxon>
        <taxon>Paniceae</taxon>
        <taxon>Cenchrinae</taxon>
        <taxon>Setaria</taxon>
    </lineage>
</organism>
<sequence length="801" mass="91654">MNESIEFFVGPPSFTDLVDRVMRKYGYRVDEMSLRGHFYCGKARAHYVLMKLSSDANWKQYEDIVYEANVACLEVIAEIVHCEFEEDGVVGVKVEESLSQSGGHEYEDDGVENEEDGPQFDIANVHDVEVICESSMVNFEGTSVGESPMIKKGMKFNSLKELKFFLADYAVRLHRSFSVVYSDKILRYNMICKQGCHWRVGIIRKDSETSVPSLVESIFAFSGYRVKYSKAWRVKEHAVALLWGDWKESYGMVPRVLTAIAYYNSEHILQRVFWCFPQCSEVFQHCRPVILVDGTFLTGKIPVKGTLMMAVGVDPEQENNESWSWFMKLVRRHVLGPSRIVCITSDRHHGFLNCAKDHMDGFSPLVHRWCTRHFAANMSHRQKNDRVIEKLKTLCKVDMEREFSEKLEDLVNDLNDDAKECLKGEMEDKDKWAQFFDKGGMRWCIMTTNYSESLNAVFKGIRSRSVCGIIEYSFKKCNAYFVYRWVGYVRNPNLMRNKVRRRQKKCFTGDMDMLQGRLCADYGTDDFDVDKMAAPAYPLLESAYDLQHRAHHLGDLNEDLKPLRARVHSPLRWDERYAEYLQRVSFLDFAVQVVVGVPSMDGSLLIVMVDRWRPEIHTFHLPFGDMSITMQDVAMILDLPLEGHPVTGIIQNENCRDMVEIHIGIRPPEPEDGDNSKKTFADVYDTVTRYGTQPERAPLHDYMRIRKSCRRMAMRMNCMSSSDVHHGGNGQGTSSGSRRTPLATPPRAATPSTAAGPSRRSRGKASPQASEDSEGEQSEDDDPTYGEELEISGMIDVPPVT</sequence>
<dbReference type="InParanoid" id="K3Z0Q7"/>
<feature type="domain" description="Aminotransferase-like plant mobile" evidence="2">
    <location>
        <begin position="599"/>
        <end position="671"/>
    </location>
</feature>
<dbReference type="Proteomes" id="UP000004995">
    <property type="component" value="Unassembled WGS sequence"/>
</dbReference>
<dbReference type="PANTHER" id="PTHR31973">
    <property type="entry name" value="POLYPROTEIN, PUTATIVE-RELATED"/>
    <property type="match status" value="1"/>
</dbReference>
<reference evidence="3" key="2">
    <citation type="submission" date="2018-08" db="UniProtKB">
        <authorList>
            <consortium name="EnsemblPlants"/>
        </authorList>
    </citation>
    <scope>IDENTIFICATION</scope>
    <source>
        <strain evidence="3">Yugu1</strain>
    </source>
</reference>
<dbReference type="Pfam" id="PF10536">
    <property type="entry name" value="PMD"/>
    <property type="match status" value="1"/>
</dbReference>
<dbReference type="EnsemblPlants" id="KQL27977">
    <property type="protein sequence ID" value="KQL27977"/>
    <property type="gene ID" value="SETIT_020124mg"/>
</dbReference>
<keyword evidence="4" id="KW-1185">Reference proteome</keyword>
<proteinExistence type="predicted"/>
<feature type="compositionally biased region" description="Low complexity" evidence="1">
    <location>
        <begin position="737"/>
        <end position="758"/>
    </location>
</feature>
<reference evidence="4" key="1">
    <citation type="journal article" date="2012" name="Nat. Biotechnol.">
        <title>Reference genome sequence of the model plant Setaria.</title>
        <authorList>
            <person name="Bennetzen J.L."/>
            <person name="Schmutz J."/>
            <person name="Wang H."/>
            <person name="Percifield R."/>
            <person name="Hawkins J."/>
            <person name="Pontaroli A.C."/>
            <person name="Estep M."/>
            <person name="Feng L."/>
            <person name="Vaughn J.N."/>
            <person name="Grimwood J."/>
            <person name="Jenkins J."/>
            <person name="Barry K."/>
            <person name="Lindquist E."/>
            <person name="Hellsten U."/>
            <person name="Deshpande S."/>
            <person name="Wang X."/>
            <person name="Wu X."/>
            <person name="Mitros T."/>
            <person name="Triplett J."/>
            <person name="Yang X."/>
            <person name="Ye C.Y."/>
            <person name="Mauro-Herrera M."/>
            <person name="Wang L."/>
            <person name="Li P."/>
            <person name="Sharma M."/>
            <person name="Sharma R."/>
            <person name="Ronald P.C."/>
            <person name="Panaud O."/>
            <person name="Kellogg E.A."/>
            <person name="Brutnell T.P."/>
            <person name="Doust A.N."/>
            <person name="Tuskan G.A."/>
            <person name="Rokhsar D."/>
            <person name="Devos K.M."/>
        </authorList>
    </citation>
    <scope>NUCLEOTIDE SEQUENCE [LARGE SCALE GENOMIC DNA]</scope>
    <source>
        <strain evidence="4">cv. Yugu1</strain>
    </source>
</reference>
<dbReference type="AlphaFoldDB" id="K3Z0Q7"/>
<dbReference type="Gramene" id="KQL27977">
    <property type="protein sequence ID" value="KQL27977"/>
    <property type="gene ID" value="SETIT_020124mg"/>
</dbReference>
<protein>
    <recommendedName>
        <fullName evidence="2">Aminotransferase-like plant mobile domain-containing protein</fullName>
    </recommendedName>
</protein>
<evidence type="ECO:0000256" key="1">
    <source>
        <dbReference type="SAM" id="MobiDB-lite"/>
    </source>
</evidence>
<evidence type="ECO:0000313" key="3">
    <source>
        <dbReference type="EnsemblPlants" id="KQL27977"/>
    </source>
</evidence>
<name>K3Z0Q7_SETIT</name>
<evidence type="ECO:0000259" key="2">
    <source>
        <dbReference type="Pfam" id="PF10536"/>
    </source>
</evidence>
<dbReference type="eggNOG" id="ENOG502QSE3">
    <property type="taxonomic scope" value="Eukaryota"/>
</dbReference>